<dbReference type="PRINTS" id="PR00181">
    <property type="entry name" value="MALTOSEBP"/>
</dbReference>
<accession>A0A1B1NF17</accession>
<dbReference type="SUPFAM" id="SSF53850">
    <property type="entry name" value="Periplasmic binding protein-like II"/>
    <property type="match status" value="1"/>
</dbReference>
<dbReference type="GO" id="GO:0055052">
    <property type="term" value="C:ATP-binding cassette (ABC) transporter complex, substrate-binding subunit-containing"/>
    <property type="evidence" value="ECO:0007669"/>
    <property type="project" value="TreeGrafter"/>
</dbReference>
<dbReference type="PROSITE" id="PS51257">
    <property type="entry name" value="PROKAR_LIPOPROTEIN"/>
    <property type="match status" value="1"/>
</dbReference>
<feature type="region of interest" description="Disordered" evidence="5">
    <location>
        <begin position="22"/>
        <end position="71"/>
    </location>
</feature>
<dbReference type="Pfam" id="PF13416">
    <property type="entry name" value="SBP_bac_8"/>
    <property type="match status" value="1"/>
</dbReference>
<keyword evidence="4 6" id="KW-0732">Signal</keyword>
<evidence type="ECO:0000256" key="2">
    <source>
        <dbReference type="ARBA" id="ARBA00022448"/>
    </source>
</evidence>
<evidence type="ECO:0000256" key="3">
    <source>
        <dbReference type="ARBA" id="ARBA00022597"/>
    </source>
</evidence>
<dbReference type="GO" id="GO:0015768">
    <property type="term" value="P:maltose transport"/>
    <property type="evidence" value="ECO:0007669"/>
    <property type="project" value="TreeGrafter"/>
</dbReference>
<keyword evidence="2" id="KW-0813">Transport</keyword>
<dbReference type="CDD" id="cd13586">
    <property type="entry name" value="PBP2_Maltose_binding_like"/>
    <property type="match status" value="1"/>
</dbReference>
<comment type="similarity">
    <text evidence="1">Belongs to the bacterial solute-binding protein 1 family.</text>
</comment>
<evidence type="ECO:0000256" key="1">
    <source>
        <dbReference type="ARBA" id="ARBA00008520"/>
    </source>
</evidence>
<dbReference type="InterPro" id="IPR006059">
    <property type="entry name" value="SBP"/>
</dbReference>
<feature type="compositionally biased region" description="Acidic residues" evidence="5">
    <location>
        <begin position="38"/>
        <end position="58"/>
    </location>
</feature>
<dbReference type="EMBL" id="CP014989">
    <property type="protein sequence ID" value="ANS80030.1"/>
    <property type="molecule type" value="Genomic_DNA"/>
</dbReference>
<proteinExistence type="inferred from homology"/>
<evidence type="ECO:0000313" key="7">
    <source>
        <dbReference type="EMBL" id="ANS80030.1"/>
    </source>
</evidence>
<feature type="chain" id="PRO_5038772403" evidence="6">
    <location>
        <begin position="23"/>
        <end position="447"/>
    </location>
</feature>
<evidence type="ECO:0000256" key="6">
    <source>
        <dbReference type="SAM" id="SignalP"/>
    </source>
</evidence>
<keyword evidence="8" id="KW-1185">Reference proteome</keyword>
<dbReference type="Gene3D" id="3.40.190.10">
    <property type="entry name" value="Periplasmic binding protein-like II"/>
    <property type="match status" value="2"/>
</dbReference>
<dbReference type="KEGG" id="serj:SGUI_2634"/>
<sequence>MKRTTGAVAITSAAALLLSACGGDSSEENTDSGAAAEESADDPAAEEDDAAEDEEAAGDDAASTEAPVRDENAELVIWSDDVRAPILTEWAEQFGEEYGITTQVQVATDVRQQFKDAANVDQGPDIVVGAHDWLGEFVQNGIVSPVQMSSDTQGMFTEDSLAATMYDGQIYGVPYATESLGVIRNTALAPDAPATMEELVSTGQELVDAGDADQPMVTVVSSVGDAYHAYPYLSAYGGGIFGTNDDGGWDAQNVIVDSEETIQGAEKMAWLAEENALNVNIDFPTMESLFAEGRTPYMIAGPWTIPNVEGADIEYAIDPIPDFEDGGDPVPFLGVQMFYVASGAQNPTLAQEFVNTYVTTEDMQLALFEAGQRPPALQSALDTVSAEDEDIEAWSAAGEGASPMPNIPAMNAVWQPLGQATADIVSGSDPAERLEAAQEEIVSNIGR</sequence>
<evidence type="ECO:0000313" key="8">
    <source>
        <dbReference type="Proteomes" id="UP000092482"/>
    </source>
</evidence>
<dbReference type="GO" id="GO:0015144">
    <property type="term" value="F:carbohydrate transmembrane transporter activity"/>
    <property type="evidence" value="ECO:0007669"/>
    <property type="project" value="InterPro"/>
</dbReference>
<dbReference type="OrthoDB" id="9766758at2"/>
<keyword evidence="3" id="KW-0762">Sugar transport</keyword>
<evidence type="ECO:0000256" key="5">
    <source>
        <dbReference type="SAM" id="MobiDB-lite"/>
    </source>
</evidence>
<dbReference type="RefSeq" id="WP_066641130.1">
    <property type="nucleotide sequence ID" value="NZ_CP014989.1"/>
</dbReference>
<dbReference type="PANTHER" id="PTHR30061:SF50">
    <property type="entry name" value="MALTOSE_MALTODEXTRIN-BINDING PERIPLASMIC PROTEIN"/>
    <property type="match status" value="1"/>
</dbReference>
<name>A0A1B1NF17_9MICO</name>
<dbReference type="GO" id="GO:0042956">
    <property type="term" value="P:maltodextrin transmembrane transport"/>
    <property type="evidence" value="ECO:0007669"/>
    <property type="project" value="TreeGrafter"/>
</dbReference>
<dbReference type="GO" id="GO:1901982">
    <property type="term" value="F:maltose binding"/>
    <property type="evidence" value="ECO:0007669"/>
    <property type="project" value="TreeGrafter"/>
</dbReference>
<evidence type="ECO:0000256" key="4">
    <source>
        <dbReference type="ARBA" id="ARBA00022729"/>
    </source>
</evidence>
<protein>
    <submittedName>
        <fullName evidence="7">Maltose/maltodextrin ABC transporter, substrate binding periplasmic protein MalE</fullName>
    </submittedName>
</protein>
<dbReference type="Proteomes" id="UP000092482">
    <property type="component" value="Chromosome"/>
</dbReference>
<reference evidence="7 8" key="1">
    <citation type="submission" date="2016-03" db="EMBL/GenBank/DDBJ databases">
        <title>Shallow-sea hydrothermal system.</title>
        <authorList>
            <person name="Tang K."/>
        </authorList>
    </citation>
    <scope>NUCLEOTIDE SEQUENCE [LARGE SCALE GENOMIC DNA]</scope>
    <source>
        <strain evidence="7 8">JLT9</strain>
    </source>
</reference>
<dbReference type="STRING" id="1758689.SGUI_2634"/>
<dbReference type="PATRIC" id="fig|1758689.4.peg.2749"/>
<dbReference type="AlphaFoldDB" id="A0A1B1NF17"/>
<organism evidence="7 8">
    <name type="scientific">Serinicoccus hydrothermalis</name>
    <dbReference type="NCBI Taxonomy" id="1758689"/>
    <lineage>
        <taxon>Bacteria</taxon>
        <taxon>Bacillati</taxon>
        <taxon>Actinomycetota</taxon>
        <taxon>Actinomycetes</taxon>
        <taxon>Micrococcales</taxon>
        <taxon>Ornithinimicrobiaceae</taxon>
        <taxon>Serinicoccus</taxon>
    </lineage>
</organism>
<feature type="signal peptide" evidence="6">
    <location>
        <begin position="1"/>
        <end position="22"/>
    </location>
</feature>
<dbReference type="InterPro" id="IPR006060">
    <property type="entry name" value="Maltose/Cyclodextrin-bd"/>
</dbReference>
<dbReference type="PANTHER" id="PTHR30061">
    <property type="entry name" value="MALTOSE-BINDING PERIPLASMIC PROTEIN"/>
    <property type="match status" value="1"/>
</dbReference>
<gene>
    <name evidence="7" type="ORF">SGUI_2634</name>
</gene>